<dbReference type="InterPro" id="IPR039361">
    <property type="entry name" value="Cyclin"/>
</dbReference>
<organism evidence="3">
    <name type="scientific">Lygus hesperus</name>
    <name type="common">Western plant bug</name>
    <dbReference type="NCBI Taxonomy" id="30085"/>
    <lineage>
        <taxon>Eukaryota</taxon>
        <taxon>Metazoa</taxon>
        <taxon>Ecdysozoa</taxon>
        <taxon>Arthropoda</taxon>
        <taxon>Hexapoda</taxon>
        <taxon>Insecta</taxon>
        <taxon>Pterygota</taxon>
        <taxon>Neoptera</taxon>
        <taxon>Paraneoptera</taxon>
        <taxon>Hemiptera</taxon>
        <taxon>Heteroptera</taxon>
        <taxon>Panheteroptera</taxon>
        <taxon>Cimicomorpha</taxon>
        <taxon>Miridae</taxon>
        <taxon>Mirini</taxon>
        <taxon>Lygus</taxon>
    </lineage>
</organism>
<evidence type="ECO:0000313" key="4">
    <source>
        <dbReference type="EMBL" id="JAG58177.1"/>
    </source>
</evidence>
<dbReference type="SUPFAM" id="SSF47954">
    <property type="entry name" value="Cyclin-like"/>
    <property type="match status" value="1"/>
</dbReference>
<dbReference type="EMBL" id="GBRD01007355">
    <property type="protein sequence ID" value="JAG58466.1"/>
    <property type="molecule type" value="Transcribed_RNA"/>
</dbReference>
<proteinExistence type="predicted"/>
<dbReference type="EMBL" id="GBHO01007923">
    <property type="protein sequence ID" value="JAG35681.1"/>
    <property type="molecule type" value="Transcribed_RNA"/>
</dbReference>
<accession>A0A0A9YVM9</accession>
<reference evidence="4" key="3">
    <citation type="submission" date="2014-09" db="EMBL/GenBank/DDBJ databases">
        <authorList>
            <person name="Magalhaes I.L.F."/>
            <person name="Oliveira U."/>
            <person name="Santos F.R."/>
            <person name="Vidigal T.H.D.A."/>
            <person name="Brescovit A.D."/>
            <person name="Santos A.J."/>
        </authorList>
    </citation>
    <scope>NUCLEOTIDE SEQUENCE</scope>
</reference>
<dbReference type="Pfam" id="PF00134">
    <property type="entry name" value="Cyclin_N"/>
    <property type="match status" value="1"/>
</dbReference>
<reference evidence="3" key="2">
    <citation type="submission" date="2014-07" db="EMBL/GenBank/DDBJ databases">
        <authorList>
            <person name="Hull J."/>
        </authorList>
    </citation>
    <scope>NUCLEOTIDE SEQUENCE</scope>
</reference>
<gene>
    <name evidence="3" type="primary">CCNG2</name>
    <name evidence="5" type="synonym">CCNG2_0</name>
    <name evidence="3" type="ORF">CM83_69643</name>
    <name evidence="5" type="ORF">g.76937</name>
</gene>
<reference evidence="3" key="1">
    <citation type="journal article" date="2014" name="PLoS ONE">
        <title>Transcriptome-Based Identification of ABC Transporters in the Western Tarnished Plant Bug Lygus hesperus.</title>
        <authorList>
            <person name="Hull J.J."/>
            <person name="Chaney K."/>
            <person name="Geib S.M."/>
            <person name="Fabrick J.A."/>
            <person name="Brent C.S."/>
            <person name="Walsh D."/>
            <person name="Lavine L.C."/>
        </authorList>
    </citation>
    <scope>NUCLEOTIDE SEQUENCE</scope>
</reference>
<dbReference type="PANTHER" id="PTHR10177">
    <property type="entry name" value="CYCLINS"/>
    <property type="match status" value="1"/>
</dbReference>
<dbReference type="EMBL" id="GDHC01020898">
    <property type="protein sequence ID" value="JAP97730.1"/>
    <property type="molecule type" value="Transcribed_RNA"/>
</dbReference>
<name>A0A0A9YVM9_LYGHE</name>
<dbReference type="Gene3D" id="1.10.472.10">
    <property type="entry name" value="Cyclin-like"/>
    <property type="match status" value="2"/>
</dbReference>
<feature type="compositionally biased region" description="Low complexity" evidence="1">
    <location>
        <begin position="316"/>
        <end position="330"/>
    </location>
</feature>
<dbReference type="InterPro" id="IPR006671">
    <property type="entry name" value="Cyclin_N"/>
</dbReference>
<dbReference type="EMBL" id="GBRD01007644">
    <property type="protein sequence ID" value="JAG58177.1"/>
    <property type="molecule type" value="Transcribed_RNA"/>
</dbReference>
<feature type="region of interest" description="Disordered" evidence="1">
    <location>
        <begin position="311"/>
        <end position="330"/>
    </location>
</feature>
<evidence type="ECO:0000313" key="5">
    <source>
        <dbReference type="EMBL" id="JAP97730.1"/>
    </source>
</evidence>
<reference evidence="5" key="4">
    <citation type="journal article" date="2016" name="Gigascience">
        <title>De novo construction of an expanded transcriptome assembly for the western tarnished plant bug, Lygus hesperus.</title>
        <authorList>
            <person name="Tassone E.E."/>
            <person name="Geib S.M."/>
            <person name="Hall B."/>
            <person name="Fabrick J.A."/>
            <person name="Brent C.S."/>
            <person name="Hull J.J."/>
        </authorList>
    </citation>
    <scope>NUCLEOTIDE SEQUENCE</scope>
</reference>
<protein>
    <submittedName>
        <fullName evidence="3">Cyclin-G2</fullName>
    </submittedName>
</protein>
<evidence type="ECO:0000259" key="2">
    <source>
        <dbReference type="Pfam" id="PF00134"/>
    </source>
</evidence>
<evidence type="ECO:0000313" key="3">
    <source>
        <dbReference type="EMBL" id="JAG35681.1"/>
    </source>
</evidence>
<dbReference type="InterPro" id="IPR036915">
    <property type="entry name" value="Cyclin-like_sf"/>
</dbReference>
<evidence type="ECO:0000256" key="1">
    <source>
        <dbReference type="SAM" id="MobiDB-lite"/>
    </source>
</evidence>
<dbReference type="AlphaFoldDB" id="A0A0A9YVM9"/>
<sequence length="330" mass="36329">MMAAPSQTPGYFRPSLAQLEEALSLEPKYLPVLQLPPHSLDGQEVTVGVRDGTAHVLRCLKVWYDLPSDVLCVAANVMDRFLTKMKVKSRHMACISVAAFQIAGRYSPNGNMPDSNEILALSQSNCTAGDLSRMEGVISSKLGISYDSAPITVAVFLRIFHDLLKSIDGPDQLYSSVVKDSEMWQLVEVIACDAACSNFRPSELALVLLCSLFDSGIAALNPPPAAPSVLSIVSYFAHLQKLCQISELKFYGCHSVVVSALNWYHAQMKLPNKQRLVWKLSNRTMKRLRPTDKLVFTLPTIDEHGQLQLPPRLFRSSGSTSSEDGWSGSE</sequence>
<feature type="domain" description="Cyclin N-terminal" evidence="2">
    <location>
        <begin position="44"/>
        <end position="143"/>
    </location>
</feature>